<dbReference type="Proteomes" id="UP001556040">
    <property type="component" value="Unassembled WGS sequence"/>
</dbReference>
<organism evidence="1 2">
    <name type="scientific">Jeotgalibacillus marinus</name>
    <dbReference type="NCBI Taxonomy" id="86667"/>
    <lineage>
        <taxon>Bacteria</taxon>
        <taxon>Bacillati</taxon>
        <taxon>Bacillota</taxon>
        <taxon>Bacilli</taxon>
        <taxon>Bacillales</taxon>
        <taxon>Caryophanaceae</taxon>
        <taxon>Jeotgalibacillus</taxon>
    </lineage>
</organism>
<comment type="caution">
    <text evidence="1">The sequence shown here is derived from an EMBL/GenBank/DDBJ whole genome shotgun (WGS) entry which is preliminary data.</text>
</comment>
<gene>
    <name evidence="1" type="ORF">AB1471_14475</name>
</gene>
<dbReference type="EMBL" id="JBFMIA010000020">
    <property type="protein sequence ID" value="MEW9502995.1"/>
    <property type="molecule type" value="Genomic_DNA"/>
</dbReference>
<dbReference type="Pfam" id="PF07070">
    <property type="entry name" value="Spo0M"/>
    <property type="match status" value="1"/>
</dbReference>
<sequence length="134" mass="15064">MLEKFFSSIGFGGVEVDTNIDRNTFSPGETVKGTMHVKGGNADQEINGIKLTLFVTHNEVREDSDLSYYDEELTQVILKDLTKIKAKEEKKLPFQIQLKNNHPKTGENVESFIQTKLLVINGVDPADKDIIIIK</sequence>
<reference evidence="1 2" key="1">
    <citation type="journal article" date="1979" name="Int. J. Syst. Evol. Microbiol.">
        <title>Bacillus globisporus subsp. marinus subsp. nov.</title>
        <authorList>
            <person name="Liu H."/>
        </authorList>
    </citation>
    <scope>NUCLEOTIDE SEQUENCE [LARGE SCALE GENOMIC DNA]</scope>
    <source>
        <strain evidence="1 2">DSM 1297</strain>
    </source>
</reference>
<keyword evidence="2" id="KW-1185">Reference proteome</keyword>
<protein>
    <submittedName>
        <fullName evidence="1">Sporulation protein</fullName>
    </submittedName>
</protein>
<dbReference type="InterPro" id="IPR009776">
    <property type="entry name" value="Spore_0_M"/>
</dbReference>
<dbReference type="RefSeq" id="WP_367780484.1">
    <property type="nucleotide sequence ID" value="NZ_JBFMIA010000020.1"/>
</dbReference>
<proteinExistence type="predicted"/>
<evidence type="ECO:0000313" key="2">
    <source>
        <dbReference type="Proteomes" id="UP001556040"/>
    </source>
</evidence>
<dbReference type="PANTHER" id="PTHR40053">
    <property type="entry name" value="SPORULATION-CONTROL PROTEIN SPO0M"/>
    <property type="match status" value="1"/>
</dbReference>
<dbReference type="PANTHER" id="PTHR40053:SF1">
    <property type="entry name" value="SPORULATION-CONTROL PROTEIN SPO0M"/>
    <property type="match status" value="1"/>
</dbReference>
<evidence type="ECO:0000313" key="1">
    <source>
        <dbReference type="EMBL" id="MEW9502995.1"/>
    </source>
</evidence>
<name>A0ABV3Q6M9_9BACL</name>
<accession>A0ABV3Q6M9</accession>